<reference evidence="2" key="2">
    <citation type="submission" date="2023-05" db="EMBL/GenBank/DDBJ databases">
        <authorList>
            <person name="Schelkunov M.I."/>
        </authorList>
    </citation>
    <scope>NUCLEOTIDE SEQUENCE</scope>
    <source>
        <strain evidence="2">Hsosn_3</strain>
        <tissue evidence="2">Leaf</tissue>
    </source>
</reference>
<comment type="caution">
    <text evidence="2">The sequence shown here is derived from an EMBL/GenBank/DDBJ whole genome shotgun (WGS) entry which is preliminary data.</text>
</comment>
<evidence type="ECO:0000313" key="3">
    <source>
        <dbReference type="Proteomes" id="UP001237642"/>
    </source>
</evidence>
<name>A0AAD8MZU7_9APIA</name>
<organism evidence="2 3">
    <name type="scientific">Heracleum sosnowskyi</name>
    <dbReference type="NCBI Taxonomy" id="360622"/>
    <lineage>
        <taxon>Eukaryota</taxon>
        <taxon>Viridiplantae</taxon>
        <taxon>Streptophyta</taxon>
        <taxon>Embryophyta</taxon>
        <taxon>Tracheophyta</taxon>
        <taxon>Spermatophyta</taxon>
        <taxon>Magnoliopsida</taxon>
        <taxon>eudicotyledons</taxon>
        <taxon>Gunneridae</taxon>
        <taxon>Pentapetalae</taxon>
        <taxon>asterids</taxon>
        <taxon>campanulids</taxon>
        <taxon>Apiales</taxon>
        <taxon>Apiaceae</taxon>
        <taxon>Apioideae</taxon>
        <taxon>apioid superclade</taxon>
        <taxon>Tordylieae</taxon>
        <taxon>Tordyliinae</taxon>
        <taxon>Heracleum</taxon>
    </lineage>
</organism>
<reference evidence="2" key="1">
    <citation type="submission" date="2023-02" db="EMBL/GenBank/DDBJ databases">
        <title>Genome of toxic invasive species Heracleum sosnowskyi carries increased number of genes despite the absence of recent whole-genome duplications.</title>
        <authorList>
            <person name="Schelkunov M."/>
            <person name="Shtratnikova V."/>
            <person name="Makarenko M."/>
            <person name="Klepikova A."/>
            <person name="Omelchenko D."/>
            <person name="Novikova G."/>
            <person name="Obukhova E."/>
            <person name="Bogdanov V."/>
            <person name="Penin A."/>
            <person name="Logacheva M."/>
        </authorList>
    </citation>
    <scope>NUCLEOTIDE SEQUENCE</scope>
    <source>
        <strain evidence="2">Hsosn_3</strain>
        <tissue evidence="2">Leaf</tissue>
    </source>
</reference>
<accession>A0AAD8MZU7</accession>
<dbReference type="AlphaFoldDB" id="A0AAD8MZU7"/>
<protein>
    <submittedName>
        <fullName evidence="2">Uncharacterized protein</fullName>
    </submittedName>
</protein>
<dbReference type="EMBL" id="JAUIZM010000004">
    <property type="protein sequence ID" value="KAK1390782.1"/>
    <property type="molecule type" value="Genomic_DNA"/>
</dbReference>
<proteinExistence type="predicted"/>
<evidence type="ECO:0000256" key="1">
    <source>
        <dbReference type="SAM" id="MobiDB-lite"/>
    </source>
</evidence>
<gene>
    <name evidence="2" type="ORF">POM88_018960</name>
</gene>
<feature type="region of interest" description="Disordered" evidence="1">
    <location>
        <begin position="45"/>
        <end position="65"/>
    </location>
</feature>
<sequence length="169" mass="18790">MAAANYTFVKGHKWLTHVMHDTPGDGLYFLDIDLASDVDVDVDNVGRPPSSLRGASTSSDQPESRMSQLELENNITLLTSEVDGLKKTIFEMRSHFDLEFSKLGAIVGKQNGSTLDPWPHLNQVAANVGNWDHWPQCKQGDSGMHMLSYAEYFPQGELDIGAHRSRLAF</sequence>
<keyword evidence="3" id="KW-1185">Reference proteome</keyword>
<evidence type="ECO:0000313" key="2">
    <source>
        <dbReference type="EMBL" id="KAK1390782.1"/>
    </source>
</evidence>
<feature type="compositionally biased region" description="Polar residues" evidence="1">
    <location>
        <begin position="53"/>
        <end position="65"/>
    </location>
</feature>
<dbReference type="Proteomes" id="UP001237642">
    <property type="component" value="Unassembled WGS sequence"/>
</dbReference>